<keyword evidence="3" id="KW-1185">Reference proteome</keyword>
<dbReference type="EMBL" id="LRQG01000109">
    <property type="protein sequence ID" value="KXA38591.1"/>
    <property type="molecule type" value="Genomic_DNA"/>
</dbReference>
<dbReference type="RefSeq" id="WP_060940781.1">
    <property type="nucleotide sequence ID" value="NZ_JAIHUT010000012.1"/>
</dbReference>
<keyword evidence="1" id="KW-0472">Membrane</keyword>
<gene>
    <name evidence="2" type="ORF">HMPREF3226_01552</name>
</gene>
<dbReference type="OrthoDB" id="1067721at2"/>
<dbReference type="Proteomes" id="UP000070533">
    <property type="component" value="Unassembled WGS sequence"/>
</dbReference>
<reference evidence="3" key="1">
    <citation type="submission" date="2016-01" db="EMBL/GenBank/DDBJ databases">
        <authorList>
            <person name="Mitreva M."/>
            <person name="Pepin K.H."/>
            <person name="Mihindukulasuriya K.A."/>
            <person name="Fulton R."/>
            <person name="Fronick C."/>
            <person name="O'Laughlin M."/>
            <person name="Miner T."/>
            <person name="Herter B."/>
            <person name="Rosa B.A."/>
            <person name="Cordes M."/>
            <person name="Tomlinson C."/>
            <person name="Wollam A."/>
            <person name="Palsikar V.B."/>
            <person name="Mardis E.R."/>
            <person name="Wilson R.K."/>
        </authorList>
    </citation>
    <scope>NUCLEOTIDE SEQUENCE [LARGE SCALE GENOMIC DNA]</scope>
    <source>
        <strain evidence="3">MJR7716</strain>
    </source>
</reference>
<dbReference type="AlphaFoldDB" id="A0A133Q6T4"/>
<dbReference type="PATRIC" id="fig|28128.5.peg.1589"/>
<sequence>MKYSIKCKHCGNVFLTETNEYGLKKIRCPYCGEIVPCQLNSPKFFRTKARTVIPLVESSAISVRELHLPVVNTKVLSSDIDEEGSPLNQKSFGSQEFSIDVSNPTEQPLSWLSNLGKSIKKFQATYKDGDLLLFFSLSFLFIILVICTLIIMSYLVSGLVESHSWLFKKYIEFRNIL</sequence>
<evidence type="ECO:0000256" key="1">
    <source>
        <dbReference type="SAM" id="Phobius"/>
    </source>
</evidence>
<name>A0A133Q6T4_9BACT</name>
<protein>
    <submittedName>
        <fullName evidence="2">Uncharacterized protein</fullName>
    </submittedName>
</protein>
<keyword evidence="1" id="KW-0812">Transmembrane</keyword>
<feature type="transmembrane region" description="Helical" evidence="1">
    <location>
        <begin position="131"/>
        <end position="156"/>
    </location>
</feature>
<evidence type="ECO:0000313" key="2">
    <source>
        <dbReference type="EMBL" id="KXA38591.1"/>
    </source>
</evidence>
<keyword evidence="1" id="KW-1133">Transmembrane helix</keyword>
<evidence type="ECO:0000313" key="3">
    <source>
        <dbReference type="Proteomes" id="UP000070533"/>
    </source>
</evidence>
<organism evidence="2 3">
    <name type="scientific">Prevotella corporis</name>
    <dbReference type="NCBI Taxonomy" id="28128"/>
    <lineage>
        <taxon>Bacteria</taxon>
        <taxon>Pseudomonadati</taxon>
        <taxon>Bacteroidota</taxon>
        <taxon>Bacteroidia</taxon>
        <taxon>Bacteroidales</taxon>
        <taxon>Prevotellaceae</taxon>
        <taxon>Prevotella</taxon>
    </lineage>
</organism>
<proteinExistence type="predicted"/>
<comment type="caution">
    <text evidence="2">The sequence shown here is derived from an EMBL/GenBank/DDBJ whole genome shotgun (WGS) entry which is preliminary data.</text>
</comment>
<accession>A0A133Q6T4</accession>